<comment type="caution">
    <text evidence="2">The sequence shown here is derived from an EMBL/GenBank/DDBJ whole genome shotgun (WGS) entry which is preliminary data.</text>
</comment>
<proteinExistence type="predicted"/>
<keyword evidence="3" id="KW-1185">Reference proteome</keyword>
<organism evidence="2 3">
    <name type="scientific">Paraglomus occultum</name>
    <dbReference type="NCBI Taxonomy" id="144539"/>
    <lineage>
        <taxon>Eukaryota</taxon>
        <taxon>Fungi</taxon>
        <taxon>Fungi incertae sedis</taxon>
        <taxon>Mucoromycota</taxon>
        <taxon>Glomeromycotina</taxon>
        <taxon>Glomeromycetes</taxon>
        <taxon>Paraglomerales</taxon>
        <taxon>Paraglomeraceae</taxon>
        <taxon>Paraglomus</taxon>
    </lineage>
</organism>
<keyword evidence="1" id="KW-0472">Membrane</keyword>
<dbReference type="AlphaFoldDB" id="A0A9N9CPW2"/>
<accession>A0A9N9CPW2</accession>
<dbReference type="EMBL" id="CAJVPJ010001916">
    <property type="protein sequence ID" value="CAG8607766.1"/>
    <property type="molecule type" value="Genomic_DNA"/>
</dbReference>
<keyword evidence="1" id="KW-0812">Transmembrane</keyword>
<evidence type="ECO:0000256" key="1">
    <source>
        <dbReference type="SAM" id="Phobius"/>
    </source>
</evidence>
<protein>
    <submittedName>
        <fullName evidence="2">9886_t:CDS:1</fullName>
    </submittedName>
</protein>
<feature type="transmembrane region" description="Helical" evidence="1">
    <location>
        <begin position="147"/>
        <end position="170"/>
    </location>
</feature>
<feature type="transmembrane region" description="Helical" evidence="1">
    <location>
        <begin position="16"/>
        <end position="40"/>
    </location>
</feature>
<evidence type="ECO:0000313" key="2">
    <source>
        <dbReference type="EMBL" id="CAG8607766.1"/>
    </source>
</evidence>
<gene>
    <name evidence="2" type="ORF">POCULU_LOCUS7795</name>
</gene>
<dbReference type="OrthoDB" id="10307262at2759"/>
<keyword evidence="1" id="KW-1133">Transmembrane helix</keyword>
<dbReference type="Proteomes" id="UP000789572">
    <property type="component" value="Unassembled WGS sequence"/>
</dbReference>
<sequence length="197" mass="22195">MPLVLKNFCGISLKTATILLTISWVGTAIYSIVGGALSYINRDQLVSRNPDLLLAKTNLDLIGCVMNSVILLITFYGAYVLICSNNFRSLRKYTYGGFFILLLSFLWATFNIIVYVWFKDDFPYLCKSKDVVNNETGRCKSSIQVPITLFMCVNGILSAAFFVVLVNSYAQQLRQKEDSMRKEAQTMDYSSHAIDLS</sequence>
<name>A0A9N9CPW2_9GLOM</name>
<feature type="transmembrane region" description="Helical" evidence="1">
    <location>
        <begin position="60"/>
        <end position="82"/>
    </location>
</feature>
<reference evidence="2" key="1">
    <citation type="submission" date="2021-06" db="EMBL/GenBank/DDBJ databases">
        <authorList>
            <person name="Kallberg Y."/>
            <person name="Tangrot J."/>
            <person name="Rosling A."/>
        </authorList>
    </citation>
    <scope>NUCLEOTIDE SEQUENCE</scope>
    <source>
        <strain evidence="2">IA702</strain>
    </source>
</reference>
<feature type="transmembrane region" description="Helical" evidence="1">
    <location>
        <begin position="94"/>
        <end position="118"/>
    </location>
</feature>
<evidence type="ECO:0000313" key="3">
    <source>
        <dbReference type="Proteomes" id="UP000789572"/>
    </source>
</evidence>